<sequence length="565" mass="60303">MSPSKNPYKDPWWERVVADGVPPRPGSHGVSDADTFDVIVAGAGAGGYVTAIVAAQGGASVLILEAAAEGGGTTYKSGAGMWVPDNSLMLARGRGPNRDWAIHHMARLAFPKVYDADAPNLGLEQRDYDLIETYYEHAATALDELRDLGFPLMEFPSFTGNYEAMVEYHSDTENGFGAHLAPMKDTGEYGAGVHMVARLEAMAVARGVEMRTEHRVTGVIQDADGAVIGVTATTPGGDVELHARRGVVFATGGYPHNRELAAENFPGGLYGSCAVPTARGDFIAIATELGAELGNMGEGWGTEHPLEQMVRDGEVAEHNGTYPGDSVLMVNGAGKRVVNEKMTYHERSKIHFVRDEDGGLPNHLMFIVFDRFIVEDETSQPNKWPDPNPSNYWVISGETLDDLAAQIAARLEGLSEATGGYTLKPEFAANLKATVERFHAFARNGVDEDFHRGETDIELDWTGPSHVENDKNPTMWPLDDGPYYAIIMAGSVLDTNGGPRASAAGEILRADGSVIPGLYGVGNCVASVAGAGYWSGGSTLGPIVTFATLTGKHLAAQPARELQAS</sequence>
<comment type="cofactor">
    <cofactor evidence="1">
        <name>FAD</name>
        <dbReference type="ChEBI" id="CHEBI:57692"/>
    </cofactor>
</comment>
<evidence type="ECO:0000259" key="5">
    <source>
        <dbReference type="Pfam" id="PF00890"/>
    </source>
</evidence>
<dbReference type="Gene3D" id="3.90.700.10">
    <property type="entry name" value="Succinate dehydrogenase/fumarate reductase flavoprotein, catalytic domain"/>
    <property type="match status" value="1"/>
</dbReference>
<name>A0A6J7HD08_9ZZZZ</name>
<reference evidence="6" key="1">
    <citation type="submission" date="2020-05" db="EMBL/GenBank/DDBJ databases">
        <authorList>
            <person name="Chiriac C."/>
            <person name="Salcher M."/>
            <person name="Ghai R."/>
            <person name="Kavagutti S V."/>
        </authorList>
    </citation>
    <scope>NUCLEOTIDE SEQUENCE</scope>
</reference>
<dbReference type="PANTHER" id="PTHR43400:SF10">
    <property type="entry name" value="3-OXOSTEROID 1-DEHYDROGENASE"/>
    <property type="match status" value="1"/>
</dbReference>
<keyword evidence="3" id="KW-0274">FAD</keyword>
<dbReference type="PANTHER" id="PTHR43400">
    <property type="entry name" value="FUMARATE REDUCTASE"/>
    <property type="match status" value="1"/>
</dbReference>
<accession>A0A6J7HD08</accession>
<dbReference type="InterPro" id="IPR050315">
    <property type="entry name" value="FAD-oxidoreductase_2"/>
</dbReference>
<evidence type="ECO:0000256" key="4">
    <source>
        <dbReference type="ARBA" id="ARBA00023002"/>
    </source>
</evidence>
<dbReference type="SUPFAM" id="SSF56425">
    <property type="entry name" value="Succinate dehydrogenase/fumarate reductase flavoprotein, catalytic domain"/>
    <property type="match status" value="1"/>
</dbReference>
<dbReference type="GO" id="GO:0008202">
    <property type="term" value="P:steroid metabolic process"/>
    <property type="evidence" value="ECO:0007669"/>
    <property type="project" value="UniProtKB-ARBA"/>
</dbReference>
<dbReference type="Pfam" id="PF00890">
    <property type="entry name" value="FAD_binding_2"/>
    <property type="match status" value="1"/>
</dbReference>
<gene>
    <name evidence="6" type="ORF">UFOPK3674_00291</name>
</gene>
<feature type="domain" description="FAD-dependent oxidoreductase 2 FAD-binding" evidence="5">
    <location>
        <begin position="37"/>
        <end position="540"/>
    </location>
</feature>
<evidence type="ECO:0000256" key="1">
    <source>
        <dbReference type="ARBA" id="ARBA00001974"/>
    </source>
</evidence>
<keyword evidence="2" id="KW-0285">Flavoprotein</keyword>
<organism evidence="6">
    <name type="scientific">freshwater metagenome</name>
    <dbReference type="NCBI Taxonomy" id="449393"/>
    <lineage>
        <taxon>unclassified sequences</taxon>
        <taxon>metagenomes</taxon>
        <taxon>ecological metagenomes</taxon>
    </lineage>
</organism>
<dbReference type="InterPro" id="IPR027477">
    <property type="entry name" value="Succ_DH/fumarate_Rdtase_cat_sf"/>
</dbReference>
<dbReference type="Gene3D" id="3.50.50.60">
    <property type="entry name" value="FAD/NAD(P)-binding domain"/>
    <property type="match status" value="1"/>
</dbReference>
<dbReference type="GO" id="GO:0016491">
    <property type="term" value="F:oxidoreductase activity"/>
    <property type="evidence" value="ECO:0007669"/>
    <property type="project" value="UniProtKB-KW"/>
</dbReference>
<dbReference type="EMBL" id="CAFBMX010000001">
    <property type="protein sequence ID" value="CAB4916756.1"/>
    <property type="molecule type" value="Genomic_DNA"/>
</dbReference>
<dbReference type="PRINTS" id="PR00411">
    <property type="entry name" value="PNDRDTASEI"/>
</dbReference>
<dbReference type="AlphaFoldDB" id="A0A6J7HD08"/>
<proteinExistence type="predicted"/>
<evidence type="ECO:0000256" key="2">
    <source>
        <dbReference type="ARBA" id="ARBA00022630"/>
    </source>
</evidence>
<evidence type="ECO:0000256" key="3">
    <source>
        <dbReference type="ARBA" id="ARBA00022827"/>
    </source>
</evidence>
<dbReference type="InterPro" id="IPR036188">
    <property type="entry name" value="FAD/NAD-bd_sf"/>
</dbReference>
<dbReference type="InterPro" id="IPR003953">
    <property type="entry name" value="FAD-dep_OxRdtase_2_FAD-bd"/>
</dbReference>
<keyword evidence="4" id="KW-0560">Oxidoreductase</keyword>
<protein>
    <submittedName>
        <fullName evidence="6">Unannotated protein</fullName>
    </submittedName>
</protein>
<dbReference type="SUPFAM" id="SSF51905">
    <property type="entry name" value="FAD/NAD(P)-binding domain"/>
    <property type="match status" value="1"/>
</dbReference>
<evidence type="ECO:0000313" key="6">
    <source>
        <dbReference type="EMBL" id="CAB4916756.1"/>
    </source>
</evidence>